<dbReference type="OMA" id="LEMETHF"/>
<dbReference type="EMBL" id="EF086049">
    <property type="protein sequence ID" value="ABK25338.1"/>
    <property type="molecule type" value="mRNA"/>
</dbReference>
<evidence type="ECO:0000256" key="1">
    <source>
        <dbReference type="SAM" id="MobiDB-lite"/>
    </source>
</evidence>
<proteinExistence type="evidence at transcript level"/>
<sequence>MALASRIGSSLNPNAPLFIPAAFHQVEDFSPEWWNLVQSSPWFRDYWLRERHVDNTDGLSDMFPELPDDIDEFAELELQLEETVLRGLNEAEEGDQQDEEHRGKSFTEKAEGNEAEESNVKLAAEKTLGLKNSPHLPELQS</sequence>
<evidence type="ECO:0000313" key="2">
    <source>
        <dbReference type="EMBL" id="ABK25338.1"/>
    </source>
</evidence>
<accession>A9NXH7</accession>
<dbReference type="PANTHER" id="PTHR33790">
    <property type="entry name" value="OS05G0344200 PROTEIN"/>
    <property type="match status" value="1"/>
</dbReference>
<protein>
    <recommendedName>
        <fullName evidence="3">Ataxin-2 C-terminal domain-containing protein</fullName>
    </recommendedName>
</protein>
<feature type="compositionally biased region" description="Basic and acidic residues" evidence="1">
    <location>
        <begin position="99"/>
        <end position="112"/>
    </location>
</feature>
<name>A9NXH7_PICSI</name>
<dbReference type="AlphaFoldDB" id="A9NXH7"/>
<dbReference type="InterPro" id="IPR040414">
    <property type="entry name" value="CID1/CID2"/>
</dbReference>
<feature type="region of interest" description="Disordered" evidence="1">
    <location>
        <begin position="86"/>
        <end position="141"/>
    </location>
</feature>
<reference evidence="2" key="1">
    <citation type="journal article" date="2008" name="BMC Genomics">
        <title>A conifer genomics resource of 200,000 spruce (Picea spp.) ESTs and 6,464 high-quality, sequence-finished full-length cDNAs for Sitka spruce (Picea sitchensis).</title>
        <authorList>
            <person name="Ralph S.G."/>
            <person name="Chun H.J."/>
            <person name="Kolosova N."/>
            <person name="Cooper D."/>
            <person name="Oddy C."/>
            <person name="Ritland C.E."/>
            <person name="Kirkpatrick R."/>
            <person name="Moore R."/>
            <person name="Barber S."/>
            <person name="Holt R.A."/>
            <person name="Jones S.J."/>
            <person name="Marra M.A."/>
            <person name="Douglas C.J."/>
            <person name="Ritland K."/>
            <person name="Bohlmann J."/>
        </authorList>
    </citation>
    <scope>NUCLEOTIDE SEQUENCE</scope>
    <source>
        <tissue evidence="2">Green portion of the leader tissue</tissue>
    </source>
</reference>
<dbReference type="PANTHER" id="PTHR33790:SF1">
    <property type="entry name" value="PROTEIN EARLY RESPONSIVE TO DEHYDRATION 15"/>
    <property type="match status" value="1"/>
</dbReference>
<evidence type="ECO:0008006" key="3">
    <source>
        <dbReference type="Google" id="ProtNLM"/>
    </source>
</evidence>
<organism evidence="2">
    <name type="scientific">Picea sitchensis</name>
    <name type="common">Sitka spruce</name>
    <name type="synonym">Pinus sitchensis</name>
    <dbReference type="NCBI Taxonomy" id="3332"/>
    <lineage>
        <taxon>Eukaryota</taxon>
        <taxon>Viridiplantae</taxon>
        <taxon>Streptophyta</taxon>
        <taxon>Embryophyta</taxon>
        <taxon>Tracheophyta</taxon>
        <taxon>Spermatophyta</taxon>
        <taxon>Pinopsida</taxon>
        <taxon>Pinidae</taxon>
        <taxon>Conifers I</taxon>
        <taxon>Pinales</taxon>
        <taxon>Pinaceae</taxon>
        <taxon>Picea</taxon>
    </lineage>
</organism>